<dbReference type="AlphaFoldDB" id="A0A7S4BG69"/>
<keyword evidence="1" id="KW-0040">ANK repeat</keyword>
<accession>A0A7S4BG69</accession>
<protein>
    <submittedName>
        <fullName evidence="3">Uncharacterized protein</fullName>
    </submittedName>
</protein>
<feature type="compositionally biased region" description="Basic and acidic residues" evidence="2">
    <location>
        <begin position="174"/>
        <end position="183"/>
    </location>
</feature>
<dbReference type="EMBL" id="HBIZ01027715">
    <property type="protein sequence ID" value="CAE0764973.1"/>
    <property type="molecule type" value="Transcribed_RNA"/>
</dbReference>
<feature type="region of interest" description="Disordered" evidence="2">
    <location>
        <begin position="145"/>
        <end position="244"/>
    </location>
</feature>
<dbReference type="SUPFAM" id="SSF48403">
    <property type="entry name" value="Ankyrin repeat"/>
    <property type="match status" value="1"/>
</dbReference>
<reference evidence="3" key="1">
    <citation type="submission" date="2021-01" db="EMBL/GenBank/DDBJ databases">
        <authorList>
            <person name="Corre E."/>
            <person name="Pelletier E."/>
            <person name="Niang G."/>
            <person name="Scheremetjew M."/>
            <person name="Finn R."/>
            <person name="Kale V."/>
            <person name="Holt S."/>
            <person name="Cochrane G."/>
            <person name="Meng A."/>
            <person name="Brown T."/>
            <person name="Cohen L."/>
        </authorList>
    </citation>
    <scope>NUCLEOTIDE SEQUENCE</scope>
    <source>
        <strain evidence="3">CCMP645</strain>
    </source>
</reference>
<dbReference type="InterPro" id="IPR002110">
    <property type="entry name" value="Ankyrin_rpt"/>
</dbReference>
<feature type="repeat" description="ANK" evidence="1">
    <location>
        <begin position="16"/>
        <end position="48"/>
    </location>
</feature>
<evidence type="ECO:0000256" key="2">
    <source>
        <dbReference type="SAM" id="MobiDB-lite"/>
    </source>
</evidence>
<dbReference type="PROSITE" id="PS50088">
    <property type="entry name" value="ANK_REPEAT"/>
    <property type="match status" value="1"/>
</dbReference>
<evidence type="ECO:0000256" key="1">
    <source>
        <dbReference type="PROSITE-ProRule" id="PRU00023"/>
    </source>
</evidence>
<proteinExistence type="predicted"/>
<dbReference type="Gene3D" id="1.25.40.20">
    <property type="entry name" value="Ankyrin repeat-containing domain"/>
    <property type="match status" value="1"/>
</dbReference>
<dbReference type="SMART" id="SM00248">
    <property type="entry name" value="ANK"/>
    <property type="match status" value="2"/>
</dbReference>
<dbReference type="InterPro" id="IPR036770">
    <property type="entry name" value="Ankyrin_rpt-contain_sf"/>
</dbReference>
<gene>
    <name evidence="3" type="ORF">PCAR00345_LOCUS17585</name>
</gene>
<name>A0A7S4BG69_CHRCT</name>
<evidence type="ECO:0000313" key="3">
    <source>
        <dbReference type="EMBL" id="CAE0764973.1"/>
    </source>
</evidence>
<feature type="compositionally biased region" description="Acidic residues" evidence="2">
    <location>
        <begin position="200"/>
        <end position="236"/>
    </location>
</feature>
<sequence length="244" mass="25463">MGQDSVVEVLLQSGAHLAHALHYAAAMGQLGAAAKLIDAGADVDSAATHRDASFRPLQLALEQEQVPMLNLLVAHRASVDKLPDSARASPLLPKPRAEGTEAMTMTMIEQAAMSAGVGAVEKIINAHSIEELRVKVGEARRLQKERAESEKLANGVGGGQGDGAGEVEAELADGESRRERISEDAGSETRSNASGKDSDGDGDSEDSDDDEDDDGDDDDDDDDDADDKDDVDDDGISELNGAGS</sequence>
<organism evidence="3">
    <name type="scientific">Chrysotila carterae</name>
    <name type="common">Marine alga</name>
    <name type="synonym">Syracosphaera carterae</name>
    <dbReference type="NCBI Taxonomy" id="13221"/>
    <lineage>
        <taxon>Eukaryota</taxon>
        <taxon>Haptista</taxon>
        <taxon>Haptophyta</taxon>
        <taxon>Prymnesiophyceae</taxon>
        <taxon>Isochrysidales</taxon>
        <taxon>Isochrysidaceae</taxon>
        <taxon>Chrysotila</taxon>
    </lineage>
</organism>
<dbReference type="Pfam" id="PF00023">
    <property type="entry name" value="Ank"/>
    <property type="match status" value="1"/>
</dbReference>
<feature type="compositionally biased region" description="Gly residues" evidence="2">
    <location>
        <begin position="155"/>
        <end position="164"/>
    </location>
</feature>